<evidence type="ECO:0000313" key="2">
    <source>
        <dbReference type="EMBL" id="GIM14740.1"/>
    </source>
</evidence>
<sequence>MVLWMILLPKQSLVGFVLEAKEGYRINYFEALVDECKSDPKALWARLENKGPPPFCPIQDIDLWAGHFDKLFNGEVNNCNVNTAEEILCVINSQSKSQGKDWLKSSGFKLRSQAAVLMDEPFSASEVGKAIQRLSNGKSGGLGKIPAECLKKATRLVDDKEVNVMVVPLRSLFDHIRSMNDFPVQFEVAASAIPSP</sequence>
<feature type="chain" id="PRO_5035284478" evidence="1">
    <location>
        <begin position="16"/>
        <end position="196"/>
    </location>
</feature>
<comment type="caution">
    <text evidence="2">The sequence shown here is derived from an EMBL/GenBank/DDBJ whole genome shotgun (WGS) entry which is preliminary data.</text>
</comment>
<reference evidence="2" key="1">
    <citation type="journal article" date="2021" name="Proc. Natl. Acad. Sci. U.S.A.">
        <title>Three genomes in the algal genus Volvox reveal the fate of a haploid sex-determining region after a transition to homothallism.</title>
        <authorList>
            <person name="Yamamoto K."/>
            <person name="Hamaji T."/>
            <person name="Kawai-Toyooka H."/>
            <person name="Matsuzaki R."/>
            <person name="Takahashi F."/>
            <person name="Nishimura Y."/>
            <person name="Kawachi M."/>
            <person name="Noguchi H."/>
            <person name="Minakuchi Y."/>
            <person name="Umen J.G."/>
            <person name="Toyoda A."/>
            <person name="Nozaki H."/>
        </authorList>
    </citation>
    <scope>NUCLEOTIDE SEQUENCE</scope>
    <source>
        <strain evidence="2">NIES-3785</strain>
    </source>
</reference>
<feature type="signal peptide" evidence="1">
    <location>
        <begin position="1"/>
        <end position="15"/>
    </location>
</feature>
<accession>A0A8J4LXE4</accession>
<proteinExistence type="predicted"/>
<evidence type="ECO:0000313" key="3">
    <source>
        <dbReference type="Proteomes" id="UP000722791"/>
    </source>
</evidence>
<gene>
    <name evidence="2" type="ORF">Vretimale_17557</name>
</gene>
<dbReference type="AlphaFoldDB" id="A0A8J4LXE4"/>
<protein>
    <submittedName>
        <fullName evidence="2">Uncharacterized protein</fullName>
    </submittedName>
</protein>
<keyword evidence="1" id="KW-0732">Signal</keyword>
<name>A0A8J4LXE4_9CHLO</name>
<dbReference type="Proteomes" id="UP000722791">
    <property type="component" value="Unassembled WGS sequence"/>
</dbReference>
<organism evidence="2 3">
    <name type="scientific">Volvox reticuliferus</name>
    <dbReference type="NCBI Taxonomy" id="1737510"/>
    <lineage>
        <taxon>Eukaryota</taxon>
        <taxon>Viridiplantae</taxon>
        <taxon>Chlorophyta</taxon>
        <taxon>core chlorophytes</taxon>
        <taxon>Chlorophyceae</taxon>
        <taxon>CS clade</taxon>
        <taxon>Chlamydomonadales</taxon>
        <taxon>Volvocaceae</taxon>
        <taxon>Volvox</taxon>
    </lineage>
</organism>
<dbReference type="EMBL" id="BNCQ01000059">
    <property type="protein sequence ID" value="GIM14740.1"/>
    <property type="molecule type" value="Genomic_DNA"/>
</dbReference>
<evidence type="ECO:0000256" key="1">
    <source>
        <dbReference type="SAM" id="SignalP"/>
    </source>
</evidence>